<name>A0A645F7I6_9ZZZZ</name>
<gene>
    <name evidence="4" type="ORF">SDC9_155857</name>
</gene>
<keyword evidence="2" id="KW-1133">Transmembrane helix</keyword>
<comment type="caution">
    <text evidence="4">The sequence shown here is derived from an EMBL/GenBank/DDBJ whole genome shotgun (WGS) entry which is preliminary data.</text>
</comment>
<reference evidence="4" key="1">
    <citation type="submission" date="2019-08" db="EMBL/GenBank/DDBJ databases">
        <authorList>
            <person name="Kucharzyk K."/>
            <person name="Murdoch R.W."/>
            <person name="Higgins S."/>
            <person name="Loffler F."/>
        </authorList>
    </citation>
    <scope>NUCLEOTIDE SEQUENCE</scope>
</reference>
<sequence>MSVGMLEQEKGALPAPPKPSEPTGSGEKDGERKKMPLPAPQPVKGACSRGLDLLALGLVLLLLALFWYYYPQMPAKVPIYFGAEGQVSAWSRRSFLGIYPILGLVFFLVLTRLIRRPDILNFGPVKITQQNHDKQYRMARKFLVILRFLMLGLLNIMFYNTAYAALSGQVLITDSVTTMLGLAILISPFIWRSMAARL</sequence>
<feature type="transmembrane region" description="Helical" evidence="2">
    <location>
        <begin position="90"/>
        <end position="110"/>
    </location>
</feature>
<dbReference type="InterPro" id="IPR012867">
    <property type="entry name" value="DUF1648"/>
</dbReference>
<feature type="transmembrane region" description="Helical" evidence="2">
    <location>
        <begin position="171"/>
        <end position="191"/>
    </location>
</feature>
<dbReference type="AlphaFoldDB" id="A0A645F7I6"/>
<proteinExistence type="predicted"/>
<feature type="domain" description="DUF1648" evidence="3">
    <location>
        <begin position="58"/>
        <end position="102"/>
    </location>
</feature>
<feature type="transmembrane region" description="Helical" evidence="2">
    <location>
        <begin position="51"/>
        <end position="70"/>
    </location>
</feature>
<keyword evidence="2" id="KW-0472">Membrane</keyword>
<feature type="transmembrane region" description="Helical" evidence="2">
    <location>
        <begin position="144"/>
        <end position="165"/>
    </location>
</feature>
<evidence type="ECO:0000259" key="3">
    <source>
        <dbReference type="Pfam" id="PF07853"/>
    </source>
</evidence>
<keyword evidence="2" id="KW-0812">Transmembrane</keyword>
<evidence type="ECO:0000256" key="2">
    <source>
        <dbReference type="SAM" id="Phobius"/>
    </source>
</evidence>
<accession>A0A645F7I6</accession>
<feature type="region of interest" description="Disordered" evidence="1">
    <location>
        <begin position="1"/>
        <end position="39"/>
    </location>
</feature>
<dbReference type="Pfam" id="PF07853">
    <property type="entry name" value="DUF1648"/>
    <property type="match status" value="1"/>
</dbReference>
<organism evidence="4">
    <name type="scientific">bioreactor metagenome</name>
    <dbReference type="NCBI Taxonomy" id="1076179"/>
    <lineage>
        <taxon>unclassified sequences</taxon>
        <taxon>metagenomes</taxon>
        <taxon>ecological metagenomes</taxon>
    </lineage>
</organism>
<protein>
    <recommendedName>
        <fullName evidence="3">DUF1648 domain-containing protein</fullName>
    </recommendedName>
</protein>
<evidence type="ECO:0000256" key="1">
    <source>
        <dbReference type="SAM" id="MobiDB-lite"/>
    </source>
</evidence>
<evidence type="ECO:0000313" key="4">
    <source>
        <dbReference type="EMBL" id="MPN08574.1"/>
    </source>
</evidence>
<dbReference type="EMBL" id="VSSQ01054630">
    <property type="protein sequence ID" value="MPN08574.1"/>
    <property type="molecule type" value="Genomic_DNA"/>
</dbReference>